<evidence type="ECO:0000256" key="3">
    <source>
        <dbReference type="ARBA" id="ARBA00022840"/>
    </source>
</evidence>
<keyword evidence="3" id="KW-0067">ATP-binding</keyword>
<evidence type="ECO:0000313" key="6">
    <source>
        <dbReference type="Proteomes" id="UP001597109"/>
    </source>
</evidence>
<sequence length="232" mass="25245">MDYSFSPLGDQAIVIEVGTAINEYTQKNILAMSSFLEGNAPQWMTEYIPAFTTISVVYNPLQVTFGEAKTELASLLKTASKITPPPSRKIEIPVCYGGEYGPDLEFVAQHNGLSTEEVIAIHTGADYTVHMIGFAPGFPYIGGMPEKIAAPRKDSPRVSIPERSVGIAGSQTGIYPISTPGGWQLIGRTPLRLFLPENDIPSLLRAGDKITFHQVSEDEYTALEAKENAHNT</sequence>
<name>A0ABW3LG81_9BACL</name>
<evidence type="ECO:0000313" key="5">
    <source>
        <dbReference type="EMBL" id="MFD1032771.1"/>
    </source>
</evidence>
<dbReference type="SUPFAM" id="SSF160467">
    <property type="entry name" value="PH0987 N-terminal domain-like"/>
    <property type="match status" value="1"/>
</dbReference>
<gene>
    <name evidence="5" type="primary">pxpB</name>
    <name evidence="5" type="ORF">ACFQ1X_15130</name>
</gene>
<feature type="domain" description="Carboxyltransferase" evidence="4">
    <location>
        <begin position="3"/>
        <end position="204"/>
    </location>
</feature>
<accession>A0ABW3LG81</accession>
<dbReference type="EC" id="3.5.2.9" evidence="5"/>
<dbReference type="PANTHER" id="PTHR34698:SF2">
    <property type="entry name" value="5-OXOPROLINASE SUBUNIT B"/>
    <property type="match status" value="1"/>
</dbReference>
<protein>
    <submittedName>
        <fullName evidence="5">5-oxoprolinase subunit PxpB</fullName>
        <ecNumber evidence="5">3.5.2.9</ecNumber>
    </submittedName>
</protein>
<dbReference type="GO" id="GO:0017168">
    <property type="term" value="F:5-oxoprolinase (ATP-hydrolyzing) activity"/>
    <property type="evidence" value="ECO:0007669"/>
    <property type="project" value="UniProtKB-EC"/>
</dbReference>
<dbReference type="Gene3D" id="3.30.1360.40">
    <property type="match status" value="1"/>
</dbReference>
<dbReference type="Gene3D" id="2.40.100.10">
    <property type="entry name" value="Cyclophilin-like"/>
    <property type="match status" value="1"/>
</dbReference>
<dbReference type="RefSeq" id="WP_144839550.1">
    <property type="nucleotide sequence ID" value="NZ_JBHTKI010000023.1"/>
</dbReference>
<dbReference type="InterPro" id="IPR003833">
    <property type="entry name" value="CT_C_D"/>
</dbReference>
<dbReference type="SMART" id="SM00796">
    <property type="entry name" value="AHS1"/>
    <property type="match status" value="1"/>
</dbReference>
<evidence type="ECO:0000256" key="1">
    <source>
        <dbReference type="ARBA" id="ARBA00022741"/>
    </source>
</evidence>
<keyword evidence="2 5" id="KW-0378">Hydrolase</keyword>
<organism evidence="5 6">
    <name type="scientific">Metaplanococcus flavidus</name>
    <dbReference type="NCBI Taxonomy" id="569883"/>
    <lineage>
        <taxon>Bacteria</taxon>
        <taxon>Bacillati</taxon>
        <taxon>Bacillota</taxon>
        <taxon>Bacilli</taxon>
        <taxon>Bacillales</taxon>
        <taxon>Caryophanaceae</taxon>
        <taxon>Metaplanococcus</taxon>
    </lineage>
</organism>
<dbReference type="PANTHER" id="PTHR34698">
    <property type="entry name" value="5-OXOPROLINASE SUBUNIT B"/>
    <property type="match status" value="1"/>
</dbReference>
<keyword evidence="1" id="KW-0547">Nucleotide-binding</keyword>
<dbReference type="InterPro" id="IPR010016">
    <property type="entry name" value="PxpB"/>
</dbReference>
<comment type="caution">
    <text evidence="5">The sequence shown here is derived from an EMBL/GenBank/DDBJ whole genome shotgun (WGS) entry which is preliminary data.</text>
</comment>
<dbReference type="Proteomes" id="UP001597109">
    <property type="component" value="Unassembled WGS sequence"/>
</dbReference>
<proteinExistence type="predicted"/>
<dbReference type="InterPro" id="IPR029000">
    <property type="entry name" value="Cyclophilin-like_dom_sf"/>
</dbReference>
<dbReference type="NCBIfam" id="TIGR00370">
    <property type="entry name" value="5-oxoprolinase subunit PxpB"/>
    <property type="match status" value="1"/>
</dbReference>
<evidence type="ECO:0000259" key="4">
    <source>
        <dbReference type="SMART" id="SM00796"/>
    </source>
</evidence>
<dbReference type="EMBL" id="JBHTKI010000023">
    <property type="protein sequence ID" value="MFD1032771.1"/>
    <property type="molecule type" value="Genomic_DNA"/>
</dbReference>
<dbReference type="Pfam" id="PF02682">
    <property type="entry name" value="CT_C_D"/>
    <property type="match status" value="1"/>
</dbReference>
<keyword evidence="6" id="KW-1185">Reference proteome</keyword>
<dbReference type="SUPFAM" id="SSF50891">
    <property type="entry name" value="Cyclophilin-like"/>
    <property type="match status" value="1"/>
</dbReference>
<reference evidence="6" key="1">
    <citation type="journal article" date="2019" name="Int. J. Syst. Evol. Microbiol.">
        <title>The Global Catalogue of Microorganisms (GCM) 10K type strain sequencing project: providing services to taxonomists for standard genome sequencing and annotation.</title>
        <authorList>
            <consortium name="The Broad Institute Genomics Platform"/>
            <consortium name="The Broad Institute Genome Sequencing Center for Infectious Disease"/>
            <person name="Wu L."/>
            <person name="Ma J."/>
        </authorList>
    </citation>
    <scope>NUCLEOTIDE SEQUENCE [LARGE SCALE GENOMIC DNA]</scope>
    <source>
        <strain evidence="6">CCUG 56756</strain>
    </source>
</reference>
<evidence type="ECO:0000256" key="2">
    <source>
        <dbReference type="ARBA" id="ARBA00022801"/>
    </source>
</evidence>